<keyword evidence="4 6" id="KW-0862">Zinc</keyword>
<evidence type="ECO:0000313" key="7">
    <source>
        <dbReference type="EMBL" id="KXB93026.1"/>
    </source>
</evidence>
<dbReference type="Gene3D" id="3.40.1050.10">
    <property type="entry name" value="Carbonic anhydrase"/>
    <property type="match status" value="1"/>
</dbReference>
<dbReference type="CDD" id="cd03379">
    <property type="entry name" value="beta_CA_cladeD"/>
    <property type="match status" value="1"/>
</dbReference>
<evidence type="ECO:0000256" key="6">
    <source>
        <dbReference type="PIRSR" id="PIRSR601765-1"/>
    </source>
</evidence>
<protein>
    <recommendedName>
        <fullName evidence="2">carbonic anhydrase</fullName>
        <ecNumber evidence="2">4.2.1.1</ecNumber>
    </recommendedName>
</protein>
<feature type="binding site" evidence="6">
    <location>
        <position position="102"/>
    </location>
    <ligand>
        <name>Zn(2+)</name>
        <dbReference type="ChEBI" id="CHEBI:29105"/>
    </ligand>
</feature>
<keyword evidence="8" id="KW-1185">Reference proteome</keyword>
<evidence type="ECO:0000256" key="1">
    <source>
        <dbReference type="ARBA" id="ARBA00006217"/>
    </source>
</evidence>
<evidence type="ECO:0000256" key="4">
    <source>
        <dbReference type="ARBA" id="ARBA00022833"/>
    </source>
</evidence>
<dbReference type="GO" id="GO:0008270">
    <property type="term" value="F:zinc ion binding"/>
    <property type="evidence" value="ECO:0007669"/>
    <property type="project" value="InterPro"/>
</dbReference>
<accession>A0A134CLD9</accession>
<reference evidence="8" key="1">
    <citation type="submission" date="2016-01" db="EMBL/GenBank/DDBJ databases">
        <authorList>
            <person name="Mitreva M."/>
            <person name="Pepin K.H."/>
            <person name="Mihindukulasuriya K.A."/>
            <person name="Fulton R."/>
            <person name="Fronick C."/>
            <person name="O'Laughlin M."/>
            <person name="Miner T."/>
            <person name="Herter B."/>
            <person name="Rosa B.A."/>
            <person name="Cordes M."/>
            <person name="Tomlinson C."/>
            <person name="Wollam A."/>
            <person name="Palsikar V.B."/>
            <person name="Mardis E.R."/>
            <person name="Wilson R.K."/>
        </authorList>
    </citation>
    <scope>NUCLEOTIDE SEQUENCE [LARGE SCALE GENOMIC DNA]</scope>
    <source>
        <strain evidence="8">KA00182</strain>
    </source>
</reference>
<evidence type="ECO:0000256" key="5">
    <source>
        <dbReference type="ARBA" id="ARBA00048348"/>
    </source>
</evidence>
<comment type="caution">
    <text evidence="7">The sequence shown here is derived from an EMBL/GenBank/DDBJ whole genome shotgun (WGS) entry which is preliminary data.</text>
</comment>
<dbReference type="STRING" id="1588748.HMPREF3182_00163"/>
<keyword evidence="3 6" id="KW-0479">Metal-binding</keyword>
<organism evidence="7 8">
    <name type="scientific">Megasphaera hutchinsoni</name>
    <dbReference type="NCBI Taxonomy" id="1588748"/>
    <lineage>
        <taxon>Bacteria</taxon>
        <taxon>Bacillati</taxon>
        <taxon>Bacillota</taxon>
        <taxon>Negativicutes</taxon>
        <taxon>Veillonellales</taxon>
        <taxon>Veillonellaceae</taxon>
        <taxon>Megasphaera</taxon>
    </lineage>
</organism>
<dbReference type="EMBL" id="LSDT01000003">
    <property type="protein sequence ID" value="KXB93026.1"/>
    <property type="molecule type" value="Genomic_DNA"/>
</dbReference>
<proteinExistence type="inferred from homology"/>
<comment type="similarity">
    <text evidence="1">Belongs to the beta-class carbonic anhydrase family.</text>
</comment>
<dbReference type="PATRIC" id="fig|1588748.3.peg.157"/>
<comment type="catalytic activity">
    <reaction evidence="5">
        <text>hydrogencarbonate + H(+) = CO2 + H2O</text>
        <dbReference type="Rhea" id="RHEA:10748"/>
        <dbReference type="ChEBI" id="CHEBI:15377"/>
        <dbReference type="ChEBI" id="CHEBI:15378"/>
        <dbReference type="ChEBI" id="CHEBI:16526"/>
        <dbReference type="ChEBI" id="CHEBI:17544"/>
        <dbReference type="EC" id="4.2.1.1"/>
    </reaction>
</comment>
<feature type="binding site" evidence="6">
    <location>
        <position position="41"/>
    </location>
    <ligand>
        <name>Zn(2+)</name>
        <dbReference type="ChEBI" id="CHEBI:29105"/>
    </ligand>
</feature>
<name>A0A134CLD9_9FIRM</name>
<sequence length="184" mass="20062">MATVLDSIKEANTEFLKVMRSQGGLPQIDKQPSKHVAIISCMDTRLLYILEPALGLMRGSAVMIKIAGSRITESFDSAIGSLLVAVYELGVTEIIVITHEDCGMAHTTASSLCEKMKQAGVAQQDIDAIKPQLEGWTLPESDATVALNDIVERLKQNPYLPKTLTIHGCTMNPNNGKIHFLENK</sequence>
<feature type="binding site" evidence="6">
    <location>
        <position position="99"/>
    </location>
    <ligand>
        <name>Zn(2+)</name>
        <dbReference type="ChEBI" id="CHEBI:29105"/>
    </ligand>
</feature>
<dbReference type="SMART" id="SM00947">
    <property type="entry name" value="Pro_CA"/>
    <property type="match status" value="1"/>
</dbReference>
<gene>
    <name evidence="7" type="ORF">HMPREF3182_00163</name>
</gene>
<dbReference type="SUPFAM" id="SSF53056">
    <property type="entry name" value="beta-carbonic anhydrase, cab"/>
    <property type="match status" value="1"/>
</dbReference>
<dbReference type="InterPro" id="IPR001765">
    <property type="entry name" value="Carbonic_anhydrase"/>
</dbReference>
<evidence type="ECO:0000256" key="3">
    <source>
        <dbReference type="ARBA" id="ARBA00022723"/>
    </source>
</evidence>
<feature type="binding site" evidence="6">
    <location>
        <position position="43"/>
    </location>
    <ligand>
        <name>Zn(2+)</name>
        <dbReference type="ChEBI" id="CHEBI:29105"/>
    </ligand>
</feature>
<dbReference type="AlphaFoldDB" id="A0A134CLD9"/>
<dbReference type="GO" id="GO:0004089">
    <property type="term" value="F:carbonate dehydratase activity"/>
    <property type="evidence" value="ECO:0007669"/>
    <property type="project" value="UniProtKB-EC"/>
</dbReference>
<dbReference type="InterPro" id="IPR036874">
    <property type="entry name" value="Carbonic_anhydrase_sf"/>
</dbReference>
<dbReference type="PANTHER" id="PTHR43175">
    <property type="entry name" value="CARBONIC ANHYDRASE"/>
    <property type="match status" value="1"/>
</dbReference>
<dbReference type="PANTHER" id="PTHR43175:SF3">
    <property type="entry name" value="CARBON DISULFIDE HYDROLASE"/>
    <property type="match status" value="1"/>
</dbReference>
<dbReference type="EC" id="4.2.1.1" evidence="2"/>
<evidence type="ECO:0000313" key="8">
    <source>
        <dbReference type="Proteomes" id="UP000070160"/>
    </source>
</evidence>
<comment type="cofactor">
    <cofactor evidence="6">
        <name>Zn(2+)</name>
        <dbReference type="ChEBI" id="CHEBI:29105"/>
    </cofactor>
    <text evidence="6">Binds 1 zinc ion per subunit.</text>
</comment>
<evidence type="ECO:0000256" key="2">
    <source>
        <dbReference type="ARBA" id="ARBA00012925"/>
    </source>
</evidence>
<dbReference type="RefSeq" id="WP_062484931.1">
    <property type="nucleotide sequence ID" value="NZ_KQ960926.1"/>
</dbReference>
<dbReference type="Pfam" id="PF00484">
    <property type="entry name" value="Pro_CA"/>
    <property type="match status" value="1"/>
</dbReference>
<dbReference type="Proteomes" id="UP000070160">
    <property type="component" value="Unassembled WGS sequence"/>
</dbReference>